<evidence type="ECO:0000313" key="3">
    <source>
        <dbReference type="Proteomes" id="UP001285441"/>
    </source>
</evidence>
<accession>A0AAE0NYR0</accession>
<feature type="compositionally biased region" description="Basic residues" evidence="1">
    <location>
        <begin position="124"/>
        <end position="133"/>
    </location>
</feature>
<name>A0AAE0NYR0_9PEZI</name>
<sequence length="312" mass="35135">MNKELHNLAFVCLEAKEEVKRAFKIFRKKKYDSTINPEQPAPSRNRKRRDCTAIPQDPAPHPDNVNEFDLNYLARMDMETTARPKIYEVLSAVQVHRPAGDRGRSGSLRRPECSDEKEAIPLRRSARLKRKRSVSTSGSDETTELIIISSSGSSIDAPSPPAASPLSPPSLVVNIKQTLLYSTPPFRCSLHGDKEPFKRLRAQFPHLQTIILSSWGHTWVTSEFKDHVALALGTMLGDESTEQASDTREETMVRTSRPSAARPGARKLPQSWPSADRIIPGKPKHIYLWQSMRFREDGDGNHPNVFILGHIE</sequence>
<gene>
    <name evidence="2" type="ORF">B0H63DRAFT_519253</name>
</gene>
<reference evidence="2" key="1">
    <citation type="journal article" date="2023" name="Mol. Phylogenet. Evol.">
        <title>Genome-scale phylogeny and comparative genomics of the fungal order Sordariales.</title>
        <authorList>
            <person name="Hensen N."/>
            <person name="Bonometti L."/>
            <person name="Westerberg I."/>
            <person name="Brannstrom I.O."/>
            <person name="Guillou S."/>
            <person name="Cros-Aarteil S."/>
            <person name="Calhoun S."/>
            <person name="Haridas S."/>
            <person name="Kuo A."/>
            <person name="Mondo S."/>
            <person name="Pangilinan J."/>
            <person name="Riley R."/>
            <person name="LaButti K."/>
            <person name="Andreopoulos B."/>
            <person name="Lipzen A."/>
            <person name="Chen C."/>
            <person name="Yan M."/>
            <person name="Daum C."/>
            <person name="Ng V."/>
            <person name="Clum A."/>
            <person name="Steindorff A."/>
            <person name="Ohm R.A."/>
            <person name="Martin F."/>
            <person name="Silar P."/>
            <person name="Natvig D.O."/>
            <person name="Lalanne C."/>
            <person name="Gautier V."/>
            <person name="Ament-Velasquez S.L."/>
            <person name="Kruys A."/>
            <person name="Hutchinson M.I."/>
            <person name="Powell A.J."/>
            <person name="Barry K."/>
            <person name="Miller A.N."/>
            <person name="Grigoriev I.V."/>
            <person name="Debuchy R."/>
            <person name="Gladieux P."/>
            <person name="Hiltunen Thoren M."/>
            <person name="Johannesson H."/>
        </authorList>
    </citation>
    <scope>NUCLEOTIDE SEQUENCE</scope>
    <source>
        <strain evidence="2">CBS 232.78</strain>
    </source>
</reference>
<feature type="region of interest" description="Disordered" evidence="1">
    <location>
        <begin position="239"/>
        <end position="275"/>
    </location>
</feature>
<organism evidence="2 3">
    <name type="scientific">Podospora didyma</name>
    <dbReference type="NCBI Taxonomy" id="330526"/>
    <lineage>
        <taxon>Eukaryota</taxon>
        <taxon>Fungi</taxon>
        <taxon>Dikarya</taxon>
        <taxon>Ascomycota</taxon>
        <taxon>Pezizomycotina</taxon>
        <taxon>Sordariomycetes</taxon>
        <taxon>Sordariomycetidae</taxon>
        <taxon>Sordariales</taxon>
        <taxon>Podosporaceae</taxon>
        <taxon>Podospora</taxon>
    </lineage>
</organism>
<dbReference type="Proteomes" id="UP001285441">
    <property type="component" value="Unassembled WGS sequence"/>
</dbReference>
<protein>
    <submittedName>
        <fullName evidence="2">Uncharacterized protein</fullName>
    </submittedName>
</protein>
<evidence type="ECO:0000313" key="2">
    <source>
        <dbReference type="EMBL" id="KAK3390019.1"/>
    </source>
</evidence>
<evidence type="ECO:0000256" key="1">
    <source>
        <dbReference type="SAM" id="MobiDB-lite"/>
    </source>
</evidence>
<dbReference type="AlphaFoldDB" id="A0AAE0NYR0"/>
<feature type="region of interest" description="Disordered" evidence="1">
    <location>
        <begin position="34"/>
        <end position="65"/>
    </location>
</feature>
<comment type="caution">
    <text evidence="2">The sequence shown here is derived from an EMBL/GenBank/DDBJ whole genome shotgun (WGS) entry which is preliminary data.</text>
</comment>
<keyword evidence="3" id="KW-1185">Reference proteome</keyword>
<feature type="compositionally biased region" description="Basic and acidic residues" evidence="1">
    <location>
        <begin position="98"/>
        <end position="121"/>
    </location>
</feature>
<proteinExistence type="predicted"/>
<dbReference type="EMBL" id="JAULSW010000002">
    <property type="protein sequence ID" value="KAK3390019.1"/>
    <property type="molecule type" value="Genomic_DNA"/>
</dbReference>
<reference evidence="2" key="2">
    <citation type="submission" date="2023-06" db="EMBL/GenBank/DDBJ databases">
        <authorList>
            <consortium name="Lawrence Berkeley National Laboratory"/>
            <person name="Haridas S."/>
            <person name="Hensen N."/>
            <person name="Bonometti L."/>
            <person name="Westerberg I."/>
            <person name="Brannstrom I.O."/>
            <person name="Guillou S."/>
            <person name="Cros-Aarteil S."/>
            <person name="Calhoun S."/>
            <person name="Kuo A."/>
            <person name="Mondo S."/>
            <person name="Pangilinan J."/>
            <person name="Riley R."/>
            <person name="LaButti K."/>
            <person name="Andreopoulos B."/>
            <person name="Lipzen A."/>
            <person name="Chen C."/>
            <person name="Yanf M."/>
            <person name="Daum C."/>
            <person name="Ng V."/>
            <person name="Clum A."/>
            <person name="Steindorff A."/>
            <person name="Ohm R."/>
            <person name="Martin F."/>
            <person name="Silar P."/>
            <person name="Natvig D."/>
            <person name="Lalanne C."/>
            <person name="Gautier V."/>
            <person name="Ament-velasquez S.L."/>
            <person name="Kruys A."/>
            <person name="Hutchinson M.I."/>
            <person name="Powell A.J."/>
            <person name="Barry K."/>
            <person name="Miller A.N."/>
            <person name="Grigoriev I.V."/>
            <person name="Debuchy R."/>
            <person name="Gladieux P."/>
            <person name="Thoren M.H."/>
            <person name="Johannesson H."/>
        </authorList>
    </citation>
    <scope>NUCLEOTIDE SEQUENCE</scope>
    <source>
        <strain evidence="2">CBS 232.78</strain>
    </source>
</reference>
<feature type="region of interest" description="Disordered" evidence="1">
    <location>
        <begin position="98"/>
        <end position="143"/>
    </location>
</feature>